<gene>
    <name evidence="6" type="ORF">WMO62_01610</name>
</gene>
<evidence type="ECO:0000313" key="6">
    <source>
        <dbReference type="EMBL" id="MEQ2577535.1"/>
    </source>
</evidence>
<comment type="similarity">
    <text evidence="1">Belongs to the LysR transcriptional regulatory family.</text>
</comment>
<keyword evidence="2" id="KW-0805">Transcription regulation</keyword>
<feature type="domain" description="HTH lysR-type" evidence="5">
    <location>
        <begin position="7"/>
        <end position="57"/>
    </location>
</feature>
<evidence type="ECO:0000256" key="1">
    <source>
        <dbReference type="ARBA" id="ARBA00009437"/>
    </source>
</evidence>
<dbReference type="Gene3D" id="3.40.190.290">
    <property type="match status" value="1"/>
</dbReference>
<sequence>MLSRYGIFCGVIEHKSFTRTAEKLGYSQSAVSQAVRALELETETVLIDRRKDGITLTPDGEQYLPYFQQIHQAEQNLERKEQEMKGLKNSVVRIGTFTSVSRIFLPGLMMEFKKEHPDIRFILQQGEYTSIARWVEEGSVDFGFANAEAVNNLHTQILYRDEMVAVLPKGHRLAKKEIVSLKDLETEPFILLDEGEYSVPEQAFQRRGLHPRIEYKVYDDYSILAMIRQRLGVSILYRRVLEGFGADLVIRPVKEQMERPVALVFRNWDTMPYAARKFASYVQMKVEAGDQRVF</sequence>
<keyword evidence="4" id="KW-0804">Transcription</keyword>
<evidence type="ECO:0000259" key="5">
    <source>
        <dbReference type="PROSITE" id="PS50931"/>
    </source>
</evidence>
<dbReference type="SUPFAM" id="SSF53850">
    <property type="entry name" value="Periplasmic binding protein-like II"/>
    <property type="match status" value="1"/>
</dbReference>
<evidence type="ECO:0000313" key="7">
    <source>
        <dbReference type="Proteomes" id="UP001470288"/>
    </source>
</evidence>
<organism evidence="6 7">
    <name type="scientific">Hominiventricola aquisgranensis</name>
    <dbReference type="NCBI Taxonomy" id="3133164"/>
    <lineage>
        <taxon>Bacteria</taxon>
        <taxon>Bacillati</taxon>
        <taxon>Bacillota</taxon>
        <taxon>Clostridia</taxon>
        <taxon>Lachnospirales</taxon>
        <taxon>Lachnospiraceae</taxon>
        <taxon>Hominiventricola</taxon>
    </lineage>
</organism>
<comment type="caution">
    <text evidence="6">The sequence shown here is derived from an EMBL/GenBank/DDBJ whole genome shotgun (WGS) entry which is preliminary data.</text>
</comment>
<accession>A0ABV1HY82</accession>
<dbReference type="CDD" id="cd05466">
    <property type="entry name" value="PBP2_LTTR_substrate"/>
    <property type="match status" value="1"/>
</dbReference>
<dbReference type="InterPro" id="IPR036388">
    <property type="entry name" value="WH-like_DNA-bd_sf"/>
</dbReference>
<dbReference type="PANTHER" id="PTHR30419:SF8">
    <property type="entry name" value="NITROGEN ASSIMILATION TRANSCRIPTIONAL ACTIVATOR-RELATED"/>
    <property type="match status" value="1"/>
</dbReference>
<evidence type="ECO:0000256" key="3">
    <source>
        <dbReference type="ARBA" id="ARBA00023125"/>
    </source>
</evidence>
<dbReference type="Proteomes" id="UP001470288">
    <property type="component" value="Unassembled WGS sequence"/>
</dbReference>
<dbReference type="Pfam" id="PF00126">
    <property type="entry name" value="HTH_1"/>
    <property type="match status" value="1"/>
</dbReference>
<dbReference type="InterPro" id="IPR000847">
    <property type="entry name" value="LysR_HTH_N"/>
</dbReference>
<dbReference type="RefSeq" id="WP_118596253.1">
    <property type="nucleotide sequence ID" value="NZ_JBBMFC010000002.1"/>
</dbReference>
<dbReference type="InterPro" id="IPR050950">
    <property type="entry name" value="HTH-type_LysR_regulators"/>
</dbReference>
<name>A0ABV1HY82_9FIRM</name>
<dbReference type="InterPro" id="IPR036390">
    <property type="entry name" value="WH_DNA-bd_sf"/>
</dbReference>
<evidence type="ECO:0000256" key="2">
    <source>
        <dbReference type="ARBA" id="ARBA00023015"/>
    </source>
</evidence>
<keyword evidence="7" id="KW-1185">Reference proteome</keyword>
<keyword evidence="3" id="KW-0238">DNA-binding</keyword>
<dbReference type="Pfam" id="PF03466">
    <property type="entry name" value="LysR_substrate"/>
    <property type="match status" value="1"/>
</dbReference>
<reference evidence="6 7" key="1">
    <citation type="submission" date="2024-03" db="EMBL/GenBank/DDBJ databases">
        <title>Human intestinal bacterial collection.</title>
        <authorList>
            <person name="Pauvert C."/>
            <person name="Hitch T.C.A."/>
            <person name="Clavel T."/>
        </authorList>
    </citation>
    <scope>NUCLEOTIDE SEQUENCE [LARGE SCALE GENOMIC DNA]</scope>
    <source>
        <strain evidence="6 7">CLA-AA-H78B</strain>
    </source>
</reference>
<dbReference type="PANTHER" id="PTHR30419">
    <property type="entry name" value="HTH-TYPE TRANSCRIPTIONAL REGULATOR YBHD"/>
    <property type="match status" value="1"/>
</dbReference>
<dbReference type="EMBL" id="JBBMFC010000002">
    <property type="protein sequence ID" value="MEQ2577535.1"/>
    <property type="molecule type" value="Genomic_DNA"/>
</dbReference>
<dbReference type="SUPFAM" id="SSF46785">
    <property type="entry name" value="Winged helix' DNA-binding domain"/>
    <property type="match status" value="1"/>
</dbReference>
<dbReference type="Gene3D" id="1.10.10.10">
    <property type="entry name" value="Winged helix-like DNA-binding domain superfamily/Winged helix DNA-binding domain"/>
    <property type="match status" value="1"/>
</dbReference>
<dbReference type="PROSITE" id="PS50931">
    <property type="entry name" value="HTH_LYSR"/>
    <property type="match status" value="1"/>
</dbReference>
<evidence type="ECO:0000256" key="4">
    <source>
        <dbReference type="ARBA" id="ARBA00023163"/>
    </source>
</evidence>
<dbReference type="InterPro" id="IPR005119">
    <property type="entry name" value="LysR_subst-bd"/>
</dbReference>
<proteinExistence type="inferred from homology"/>
<protein>
    <submittedName>
        <fullName evidence="6">LysR family transcriptional regulator</fullName>
    </submittedName>
</protein>